<gene>
    <name evidence="2" type="ORF">PFISCL1PPCAC_2791</name>
</gene>
<proteinExistence type="predicted"/>
<feature type="region of interest" description="Disordered" evidence="1">
    <location>
        <begin position="1"/>
        <end position="175"/>
    </location>
</feature>
<protein>
    <submittedName>
        <fullName evidence="2">Uncharacterized protein</fullName>
    </submittedName>
</protein>
<name>A0AAV5UWJ1_9BILA</name>
<feature type="compositionally biased region" description="Polar residues" evidence="1">
    <location>
        <begin position="1"/>
        <end position="11"/>
    </location>
</feature>
<dbReference type="AlphaFoldDB" id="A0AAV5UWJ1"/>
<keyword evidence="3" id="KW-1185">Reference proteome</keyword>
<reference evidence="2" key="1">
    <citation type="submission" date="2023-10" db="EMBL/GenBank/DDBJ databases">
        <title>Genome assembly of Pristionchus species.</title>
        <authorList>
            <person name="Yoshida K."/>
            <person name="Sommer R.J."/>
        </authorList>
    </citation>
    <scope>NUCLEOTIDE SEQUENCE</scope>
    <source>
        <strain evidence="2">RS5133</strain>
    </source>
</reference>
<feature type="non-terminal residue" evidence="2">
    <location>
        <position position="1"/>
    </location>
</feature>
<evidence type="ECO:0000313" key="2">
    <source>
        <dbReference type="EMBL" id="GMT11494.1"/>
    </source>
</evidence>
<accession>A0AAV5UWJ1</accession>
<feature type="compositionally biased region" description="Basic and acidic residues" evidence="1">
    <location>
        <begin position="42"/>
        <end position="58"/>
    </location>
</feature>
<dbReference type="Proteomes" id="UP001432322">
    <property type="component" value="Unassembled WGS sequence"/>
</dbReference>
<comment type="caution">
    <text evidence="2">The sequence shown here is derived from an EMBL/GenBank/DDBJ whole genome shotgun (WGS) entry which is preliminary data.</text>
</comment>
<feature type="compositionally biased region" description="Low complexity" evidence="1">
    <location>
        <begin position="74"/>
        <end position="91"/>
    </location>
</feature>
<organism evidence="2 3">
    <name type="scientific">Pristionchus fissidentatus</name>
    <dbReference type="NCBI Taxonomy" id="1538716"/>
    <lineage>
        <taxon>Eukaryota</taxon>
        <taxon>Metazoa</taxon>
        <taxon>Ecdysozoa</taxon>
        <taxon>Nematoda</taxon>
        <taxon>Chromadorea</taxon>
        <taxon>Rhabditida</taxon>
        <taxon>Rhabditina</taxon>
        <taxon>Diplogasteromorpha</taxon>
        <taxon>Diplogasteroidea</taxon>
        <taxon>Neodiplogasteridae</taxon>
        <taxon>Pristionchus</taxon>
    </lineage>
</organism>
<evidence type="ECO:0000256" key="1">
    <source>
        <dbReference type="SAM" id="MobiDB-lite"/>
    </source>
</evidence>
<dbReference type="EMBL" id="BTSY01000001">
    <property type="protein sequence ID" value="GMT11494.1"/>
    <property type="molecule type" value="Genomic_DNA"/>
</dbReference>
<sequence>STRLLVSSSSCPTTRSLLPPEPTRPRTLAPLDTARTSSLCRPELDSRDTSTVNSREDSSWYGISDRSEDNNTLSMDSTPRSSCSSSSTSSSMLQPRDTSRSRPRDSTLSSTPLSSTVPATAPSTSPPLRSRPSSLASPPSTTTSVVSTTTVLVPGTTTRLVPPEPATRGPLHRSSLPLSRLPLVPSFVLATEPRETSPNCAPTLLLSTTVLPIEESLVLTLP</sequence>
<feature type="non-terminal residue" evidence="2">
    <location>
        <position position="222"/>
    </location>
</feature>
<evidence type="ECO:0000313" key="3">
    <source>
        <dbReference type="Proteomes" id="UP001432322"/>
    </source>
</evidence>
<feature type="compositionally biased region" description="Low complexity" evidence="1">
    <location>
        <begin position="106"/>
        <end position="161"/>
    </location>
</feature>